<evidence type="ECO:0000256" key="3">
    <source>
        <dbReference type="ARBA" id="ARBA00022452"/>
    </source>
</evidence>
<feature type="domain" description="TonB-dependent receptor plug" evidence="15">
    <location>
        <begin position="62"/>
        <end position="173"/>
    </location>
</feature>
<dbReference type="InterPro" id="IPR012910">
    <property type="entry name" value="Plug_dom"/>
</dbReference>
<evidence type="ECO:0000256" key="10">
    <source>
        <dbReference type="ARBA" id="ARBA00023237"/>
    </source>
</evidence>
<evidence type="ECO:0000256" key="5">
    <source>
        <dbReference type="ARBA" id="ARBA00022692"/>
    </source>
</evidence>
<dbReference type="Pfam" id="PF00593">
    <property type="entry name" value="TonB_dep_Rec_b-barrel"/>
    <property type="match status" value="1"/>
</dbReference>
<evidence type="ECO:0000256" key="11">
    <source>
        <dbReference type="PROSITE-ProRule" id="PRU01360"/>
    </source>
</evidence>
<evidence type="ECO:0000256" key="12">
    <source>
        <dbReference type="RuleBase" id="RU003357"/>
    </source>
</evidence>
<keyword evidence="7" id="KW-0406">Ion transport</keyword>
<dbReference type="InterPro" id="IPR036942">
    <property type="entry name" value="Beta-barrel_TonB_sf"/>
</dbReference>
<keyword evidence="10 11" id="KW-0998">Cell outer membrane</keyword>
<evidence type="ECO:0000256" key="2">
    <source>
        <dbReference type="ARBA" id="ARBA00022448"/>
    </source>
</evidence>
<gene>
    <name evidence="16" type="ORF">PVT68_00700</name>
</gene>
<dbReference type="SUPFAM" id="SSF56935">
    <property type="entry name" value="Porins"/>
    <property type="match status" value="1"/>
</dbReference>
<reference evidence="16 17" key="1">
    <citation type="submission" date="2023-02" db="EMBL/GenBank/DDBJ databases">
        <title>Description and genomic characterization of Microbulbifer bruguierae sp. nov., isolated from the sediment of mangrove plant Bruguiera sexangula.</title>
        <authorList>
            <person name="Long M."/>
        </authorList>
    </citation>
    <scope>NUCLEOTIDE SEQUENCE [LARGE SCALE GENOMIC DNA]</scope>
    <source>
        <strain evidence="16 17">H12</strain>
    </source>
</reference>
<dbReference type="InterPro" id="IPR000531">
    <property type="entry name" value="Beta-barrel_TonB"/>
</dbReference>
<accession>A0ABY8NEH9</accession>
<dbReference type="Proteomes" id="UP001236500">
    <property type="component" value="Chromosome"/>
</dbReference>
<keyword evidence="16" id="KW-0675">Receptor</keyword>
<proteinExistence type="inferred from homology"/>
<dbReference type="PROSITE" id="PS52016">
    <property type="entry name" value="TONB_DEPENDENT_REC_3"/>
    <property type="match status" value="1"/>
</dbReference>
<evidence type="ECO:0000256" key="7">
    <source>
        <dbReference type="ARBA" id="ARBA00023065"/>
    </source>
</evidence>
<evidence type="ECO:0000256" key="4">
    <source>
        <dbReference type="ARBA" id="ARBA00022496"/>
    </source>
</evidence>
<sequence>MYRKPLTLAVASAIFSSGTLVTPVYAQDSKADHNKNVTALRGENFAIEEVVVTARKREETLDTVPVAIDVLGSQALMEKGISTLDDVARYTPGLNFQTGLMPNDTRISLRGFSSTRGRSNVAILVDGIDISSESMTSAGGGIGPNLSLMDLERVEVVKGPQSALYGRSAFSGAVNYVTKRPGDAGETSVSVDANDQGFAKLQVAANVPMISDVLAGSINLAKTEFDGYYKNPNTGGDLGGTESEGIATALFWTPTESFSAYWRGEYSEEHYSPRAIVERESLVNTGSAPGDFALLGSVGENTVMVPVPGRGATAADCATATPYGYMIGMPVACAPIFSGNVGGASESEIDLSADPLTGKDFAGTQVRSVRTTLELAWNTESFDLVSLTGINYNDSRVQEDFDRTDYALQSLGPGTGAYISHPFDPTYFPGYPGEYTQYGVNSNSDTTFDGEQFSQEFRLSGASEKLDWQVSALYWRETLDTVMNQKWWLREGVDKAFWDAYLDSYFGGMGMVDHRTSPVDLPIPMSRETEHLSAAFALNYNITESVRASLEGRYLQEDIDYRSVPLSTQFNGLMGVPYFDPVTFMPGEPQEQTYARTDTAFVPRASIDWQVSDDTMVYASAAEGFKPGGMTTTDGNGDISIGEYDPEELVVYEVGYKGSMLDNRLQLTASAFLYDYTDQQISYFVADVNTGAQNAAVTNVGESSLKGVELGVVYRPSSNWTFVTSYTGVKSRFDDFRIADVGNPGTLDKLWTGTEDGDYTGNQFINSPETSALASIRYDGEFANGAGYFTELLANYESKRYLDRGNNAYLPAYTLVDFQGGVSWQDLDVVLYINNLLDDDKVKSGINNVGYGHLPAGAFTAQVVDLILPNPRTVGLRASYSF</sequence>
<feature type="signal peptide" evidence="13">
    <location>
        <begin position="1"/>
        <end position="26"/>
    </location>
</feature>
<protein>
    <submittedName>
        <fullName evidence="16">TonB-dependent receptor</fullName>
    </submittedName>
</protein>
<evidence type="ECO:0000256" key="1">
    <source>
        <dbReference type="ARBA" id="ARBA00004571"/>
    </source>
</evidence>
<keyword evidence="4" id="KW-0410">Iron transport</keyword>
<name>A0ABY8NEH9_9GAMM</name>
<keyword evidence="6" id="KW-0408">Iron</keyword>
<keyword evidence="17" id="KW-1185">Reference proteome</keyword>
<evidence type="ECO:0000256" key="13">
    <source>
        <dbReference type="SAM" id="SignalP"/>
    </source>
</evidence>
<comment type="subcellular location">
    <subcellularLocation>
        <location evidence="1 11">Cell outer membrane</location>
        <topology evidence="1 11">Multi-pass membrane protein</topology>
    </subcellularLocation>
</comment>
<dbReference type="InterPro" id="IPR039426">
    <property type="entry name" value="TonB-dep_rcpt-like"/>
</dbReference>
<dbReference type="RefSeq" id="WP_280320654.1">
    <property type="nucleotide sequence ID" value="NZ_CP118605.1"/>
</dbReference>
<feature type="domain" description="TonB-dependent receptor-like beta-barrel" evidence="14">
    <location>
        <begin position="398"/>
        <end position="836"/>
    </location>
</feature>
<keyword evidence="5 11" id="KW-0812">Transmembrane</keyword>
<dbReference type="PANTHER" id="PTHR32552:SF81">
    <property type="entry name" value="TONB-DEPENDENT OUTER MEMBRANE RECEPTOR"/>
    <property type="match status" value="1"/>
</dbReference>
<keyword evidence="13" id="KW-0732">Signal</keyword>
<evidence type="ECO:0000256" key="8">
    <source>
        <dbReference type="ARBA" id="ARBA00023077"/>
    </source>
</evidence>
<evidence type="ECO:0000259" key="14">
    <source>
        <dbReference type="Pfam" id="PF00593"/>
    </source>
</evidence>
<dbReference type="EMBL" id="CP118605">
    <property type="protein sequence ID" value="WGL16834.1"/>
    <property type="molecule type" value="Genomic_DNA"/>
</dbReference>
<keyword evidence="3 11" id="KW-1134">Transmembrane beta strand</keyword>
<evidence type="ECO:0000259" key="15">
    <source>
        <dbReference type="Pfam" id="PF07715"/>
    </source>
</evidence>
<evidence type="ECO:0000256" key="9">
    <source>
        <dbReference type="ARBA" id="ARBA00023136"/>
    </source>
</evidence>
<comment type="similarity">
    <text evidence="11 12">Belongs to the TonB-dependent receptor family.</text>
</comment>
<evidence type="ECO:0000313" key="17">
    <source>
        <dbReference type="Proteomes" id="UP001236500"/>
    </source>
</evidence>
<evidence type="ECO:0000256" key="6">
    <source>
        <dbReference type="ARBA" id="ARBA00023004"/>
    </source>
</evidence>
<organism evidence="16 17">
    <name type="scientific">Microbulbifer bruguierae</name>
    <dbReference type="NCBI Taxonomy" id="3029061"/>
    <lineage>
        <taxon>Bacteria</taxon>
        <taxon>Pseudomonadati</taxon>
        <taxon>Pseudomonadota</taxon>
        <taxon>Gammaproteobacteria</taxon>
        <taxon>Cellvibrionales</taxon>
        <taxon>Microbulbiferaceae</taxon>
        <taxon>Microbulbifer</taxon>
    </lineage>
</organism>
<dbReference type="Pfam" id="PF07715">
    <property type="entry name" value="Plug"/>
    <property type="match status" value="1"/>
</dbReference>
<keyword evidence="9 11" id="KW-0472">Membrane</keyword>
<keyword evidence="8 12" id="KW-0798">TonB box</keyword>
<keyword evidence="2 11" id="KW-0813">Transport</keyword>
<dbReference type="PANTHER" id="PTHR32552">
    <property type="entry name" value="FERRICHROME IRON RECEPTOR-RELATED"/>
    <property type="match status" value="1"/>
</dbReference>
<dbReference type="Gene3D" id="2.40.170.20">
    <property type="entry name" value="TonB-dependent receptor, beta-barrel domain"/>
    <property type="match status" value="2"/>
</dbReference>
<evidence type="ECO:0000313" key="16">
    <source>
        <dbReference type="EMBL" id="WGL16834.1"/>
    </source>
</evidence>
<feature type="chain" id="PRO_5045111914" evidence="13">
    <location>
        <begin position="27"/>
        <end position="882"/>
    </location>
</feature>